<comment type="caution">
    <text evidence="3">The sequence shown here is derived from an EMBL/GenBank/DDBJ whole genome shotgun (WGS) entry which is preliminary data.</text>
</comment>
<sequence length="481" mass="49691">MRRRWFPLLALLPLLIAAPAVRAQAPGTLSYQGVLTDDLGQIVPDGSYGLTFRLYDVAVGGAALFTENQTVTVVRGGFSVVLGLPGGIALPFDRTYYLGIQVGADPEMLPRPRLTASPYALSLRLPYAQTLASASPLISLTNTSGAAELKLGSRLDVGGTNEGRLHVYRPAVADPVVRIVTTFFGGAIWTHEPQGVGYATFQSADAEGEGGYLAVYRNDATQGFAVDGNRNGTQEPRVSIAGSAQSAVFDFTQTGNAAVALPVDAVSAGETLDEAGLAAEHGTSSTAMPSGLGTILSRTITVPGAGYCLVIGSLDVSFSHANGTQSHAHFGVSDDPASLPSNQDVPFLIAPAAATGQYATPVTVHGVFTVAAGSHTFYLLGQELSGAASYADRSLTVLFVPTAYGTVTSTAPNLVAGGGDPAGGVPLSPAEISAERAKGEAFHRARVERELGEMRARLLELQQQLEALGAAHAAAASAKER</sequence>
<accession>A0A832MJC5</accession>
<keyword evidence="1" id="KW-0175">Coiled coil</keyword>
<evidence type="ECO:0000256" key="1">
    <source>
        <dbReference type="SAM" id="Coils"/>
    </source>
</evidence>
<dbReference type="EMBL" id="DSQF01000012">
    <property type="protein sequence ID" value="HGZ42755.1"/>
    <property type="molecule type" value="Genomic_DNA"/>
</dbReference>
<keyword evidence="2" id="KW-0732">Signal</keyword>
<name>A0A832MJC5_UNCEI</name>
<feature type="chain" id="PRO_5032810725" description="DUF4397 domain-containing protein" evidence="2">
    <location>
        <begin position="24"/>
        <end position="481"/>
    </location>
</feature>
<protein>
    <recommendedName>
        <fullName evidence="4">DUF4397 domain-containing protein</fullName>
    </recommendedName>
</protein>
<feature type="coiled-coil region" evidence="1">
    <location>
        <begin position="444"/>
        <end position="471"/>
    </location>
</feature>
<dbReference type="AlphaFoldDB" id="A0A832MJC5"/>
<feature type="signal peptide" evidence="2">
    <location>
        <begin position="1"/>
        <end position="23"/>
    </location>
</feature>
<organism evidence="3">
    <name type="scientific">Eiseniibacteriota bacterium</name>
    <dbReference type="NCBI Taxonomy" id="2212470"/>
    <lineage>
        <taxon>Bacteria</taxon>
        <taxon>Candidatus Eiseniibacteriota</taxon>
    </lineage>
</organism>
<reference evidence="3" key="1">
    <citation type="journal article" date="2020" name="mSystems">
        <title>Genome- and Community-Level Interaction Insights into Carbon Utilization and Element Cycling Functions of Hydrothermarchaeota in Hydrothermal Sediment.</title>
        <authorList>
            <person name="Zhou Z."/>
            <person name="Liu Y."/>
            <person name="Xu W."/>
            <person name="Pan J."/>
            <person name="Luo Z.H."/>
            <person name="Li M."/>
        </authorList>
    </citation>
    <scope>NUCLEOTIDE SEQUENCE [LARGE SCALE GENOMIC DNA]</scope>
    <source>
        <strain evidence="3">SpSt-381</strain>
    </source>
</reference>
<evidence type="ECO:0000256" key="2">
    <source>
        <dbReference type="SAM" id="SignalP"/>
    </source>
</evidence>
<evidence type="ECO:0008006" key="4">
    <source>
        <dbReference type="Google" id="ProtNLM"/>
    </source>
</evidence>
<proteinExistence type="predicted"/>
<evidence type="ECO:0000313" key="3">
    <source>
        <dbReference type="EMBL" id="HGZ42755.1"/>
    </source>
</evidence>
<gene>
    <name evidence="3" type="ORF">ENR23_04885</name>
</gene>